<keyword evidence="2" id="KW-1185">Reference proteome</keyword>
<reference evidence="1 2" key="1">
    <citation type="submission" date="2019-03" db="EMBL/GenBank/DDBJ databases">
        <title>Genomic Encyclopedia of Type Strains, Phase IV (KMG-IV): sequencing the most valuable type-strain genomes for metagenomic binning, comparative biology and taxonomic classification.</title>
        <authorList>
            <person name="Goeker M."/>
        </authorList>
    </citation>
    <scope>NUCLEOTIDE SEQUENCE [LARGE SCALE GENOMIC DNA]</scope>
    <source>
        <strain evidence="1 2">DSM 16730</strain>
    </source>
</reference>
<comment type="caution">
    <text evidence="1">The sequence shown here is derived from an EMBL/GenBank/DDBJ whole genome shotgun (WGS) entry which is preliminary data.</text>
</comment>
<organism evidence="1 2">
    <name type="scientific">Samsonia erythrinae</name>
    <dbReference type="NCBI Taxonomy" id="160434"/>
    <lineage>
        <taxon>Bacteria</taxon>
        <taxon>Pseudomonadati</taxon>
        <taxon>Pseudomonadota</taxon>
        <taxon>Gammaproteobacteria</taxon>
        <taxon>Enterobacterales</taxon>
        <taxon>Pectobacteriaceae</taxon>
        <taxon>Samsonia</taxon>
    </lineage>
</organism>
<accession>A0A4V2VTG1</accession>
<evidence type="ECO:0000313" key="2">
    <source>
        <dbReference type="Proteomes" id="UP000295433"/>
    </source>
</evidence>
<gene>
    <name evidence="1" type="ORF">EDC54_1031</name>
</gene>
<proteinExistence type="predicted"/>
<sequence length="129" mass="14290">MLEVTKDESGQNTVLITKEQMKGLIKTTLGGNYEGALVLKHDYQPLLGRVGGGEQPIDEVLDVIANTYNVAFSIDGKLFVEQVIVKINEDRTNWMPESDLYNVHEMQSEEDFPSISPVSGVEIMGVAYV</sequence>
<dbReference type="EMBL" id="SMBY01000003">
    <property type="protein sequence ID" value="TCV06757.1"/>
    <property type="molecule type" value="Genomic_DNA"/>
</dbReference>
<evidence type="ECO:0000313" key="1">
    <source>
        <dbReference type="EMBL" id="TCV06757.1"/>
    </source>
</evidence>
<dbReference type="RefSeq" id="WP_132454471.1">
    <property type="nucleotide sequence ID" value="NZ_JAWIZJ010000003.1"/>
</dbReference>
<name>A0A4V2VTG1_9GAMM</name>
<protein>
    <submittedName>
        <fullName evidence="1">Uncharacterized protein</fullName>
    </submittedName>
</protein>
<dbReference type="AlphaFoldDB" id="A0A4V2VTG1"/>
<dbReference type="Proteomes" id="UP000295433">
    <property type="component" value="Unassembled WGS sequence"/>
</dbReference>